<name>B7QNW9_IXOSC</name>
<proteinExistence type="predicted"/>
<dbReference type="EMBL" id="ABJB010419010">
    <property type="status" value="NOT_ANNOTATED_CDS"/>
    <property type="molecule type" value="Genomic_DNA"/>
</dbReference>
<sequence>MCLCTTTESHSTGGTPTTSERHSKSSDIYKSLSGVNLNEQRRAVIWVNCLLDPFLSIPAETSAKIEIGSLGGHVDAPEVEAHFHGVWKLCWTDTSSSSKREPAGDKLRLDTTENEVLSKARCSENMAPGDDRLTYHHWIAVDPGCRFFAAAFNICLQYRAIPESWWQSCTILVP</sequence>
<evidence type="ECO:0000313" key="4">
    <source>
        <dbReference type="Proteomes" id="UP000001555"/>
    </source>
</evidence>
<dbReference type="EnsemblMetazoa" id="ISCW015478-RA">
    <property type="protein sequence ID" value="ISCW015478-PA"/>
    <property type="gene ID" value="ISCW015478"/>
</dbReference>
<dbReference type="EMBL" id="DS980418">
    <property type="protein sequence ID" value="EEC20541.1"/>
    <property type="molecule type" value="Genomic_DNA"/>
</dbReference>
<keyword evidence="4" id="KW-1185">Reference proteome</keyword>
<reference evidence="3" key="2">
    <citation type="submission" date="2020-05" db="UniProtKB">
        <authorList>
            <consortium name="EnsemblMetazoa"/>
        </authorList>
    </citation>
    <scope>IDENTIFICATION</scope>
    <source>
        <strain evidence="3">wikel</strain>
    </source>
</reference>
<accession>B7QNW9</accession>
<evidence type="ECO:0000313" key="2">
    <source>
        <dbReference type="EMBL" id="EEC20541.1"/>
    </source>
</evidence>
<dbReference type="PaxDb" id="6945-B7QNW9"/>
<organism>
    <name type="scientific">Ixodes scapularis</name>
    <name type="common">Black-legged tick</name>
    <name type="synonym">Deer tick</name>
    <dbReference type="NCBI Taxonomy" id="6945"/>
    <lineage>
        <taxon>Eukaryota</taxon>
        <taxon>Metazoa</taxon>
        <taxon>Ecdysozoa</taxon>
        <taxon>Arthropoda</taxon>
        <taxon>Chelicerata</taxon>
        <taxon>Arachnida</taxon>
        <taxon>Acari</taxon>
        <taxon>Parasitiformes</taxon>
        <taxon>Ixodida</taxon>
        <taxon>Ixodoidea</taxon>
        <taxon>Ixodidae</taxon>
        <taxon>Ixodinae</taxon>
        <taxon>Ixodes</taxon>
    </lineage>
</organism>
<dbReference type="EMBL" id="ABJB010124598">
    <property type="status" value="NOT_ANNOTATED_CDS"/>
    <property type="molecule type" value="Genomic_DNA"/>
</dbReference>
<dbReference type="InParanoid" id="B7QNW9"/>
<dbReference type="VEuPathDB" id="VectorBase:ISCI015478"/>
<dbReference type="Proteomes" id="UP000001555">
    <property type="component" value="Unassembled WGS sequence"/>
</dbReference>
<feature type="compositionally biased region" description="Polar residues" evidence="1">
    <location>
        <begin position="1"/>
        <end position="18"/>
    </location>
</feature>
<dbReference type="VEuPathDB" id="VectorBase:ISCW015478"/>
<dbReference type="EMBL" id="ABJB010644687">
    <property type="status" value="NOT_ANNOTATED_CDS"/>
    <property type="molecule type" value="Genomic_DNA"/>
</dbReference>
<dbReference type="EMBL" id="ABJB010908076">
    <property type="status" value="NOT_ANNOTATED_CDS"/>
    <property type="molecule type" value="Genomic_DNA"/>
</dbReference>
<feature type="region of interest" description="Disordered" evidence="1">
    <location>
        <begin position="1"/>
        <end position="25"/>
    </location>
</feature>
<evidence type="ECO:0000313" key="3">
    <source>
        <dbReference type="EnsemblMetazoa" id="ISCW015478-PA"/>
    </source>
</evidence>
<dbReference type="HOGENOM" id="CLU_1541829_0_0_1"/>
<dbReference type="EMBL" id="ABJB010640002">
    <property type="status" value="NOT_ANNOTATED_CDS"/>
    <property type="molecule type" value="Genomic_DNA"/>
</dbReference>
<reference evidence="2 4" key="1">
    <citation type="submission" date="2008-03" db="EMBL/GenBank/DDBJ databases">
        <title>Annotation of Ixodes scapularis.</title>
        <authorList>
            <consortium name="Ixodes scapularis Genome Project Consortium"/>
            <person name="Caler E."/>
            <person name="Hannick L.I."/>
            <person name="Bidwell S."/>
            <person name="Joardar V."/>
            <person name="Thiagarajan M."/>
            <person name="Amedeo P."/>
            <person name="Galinsky K.J."/>
            <person name="Schobel S."/>
            <person name="Inman J."/>
            <person name="Hostetler J."/>
            <person name="Miller J."/>
            <person name="Hammond M."/>
            <person name="Megy K."/>
            <person name="Lawson D."/>
            <person name="Kodira C."/>
            <person name="Sutton G."/>
            <person name="Meyer J."/>
            <person name="Hill C.A."/>
            <person name="Birren B."/>
            <person name="Nene V."/>
            <person name="Collins F."/>
            <person name="Alarcon-Chaidez F."/>
            <person name="Wikel S."/>
            <person name="Strausberg R."/>
        </authorList>
    </citation>
    <scope>NUCLEOTIDE SEQUENCE [LARGE SCALE GENOMIC DNA]</scope>
    <source>
        <strain evidence="4">Wikel</strain>
        <strain evidence="2">Wikel colony</strain>
    </source>
</reference>
<gene>
    <name evidence="2" type="ORF">IscW_ISCW015478</name>
</gene>
<protein>
    <submittedName>
        <fullName evidence="2 3">Uncharacterized protein</fullName>
    </submittedName>
</protein>
<evidence type="ECO:0000256" key="1">
    <source>
        <dbReference type="SAM" id="MobiDB-lite"/>
    </source>
</evidence>
<dbReference type="AlphaFoldDB" id="B7QNW9"/>